<dbReference type="Pfam" id="PF00144">
    <property type="entry name" value="Beta-lactamase"/>
    <property type="match status" value="1"/>
</dbReference>
<dbReference type="SUPFAM" id="SSF56601">
    <property type="entry name" value="beta-lactamase/transpeptidase-like"/>
    <property type="match status" value="1"/>
</dbReference>
<keyword evidence="4" id="KW-1185">Reference proteome</keyword>
<dbReference type="Proteomes" id="UP000298616">
    <property type="component" value="Chromosome"/>
</dbReference>
<feature type="domain" description="Beta-lactamase-related" evidence="2">
    <location>
        <begin position="4"/>
        <end position="177"/>
    </location>
</feature>
<dbReference type="InterPro" id="IPR050789">
    <property type="entry name" value="Diverse_Enzym_Activities"/>
</dbReference>
<dbReference type="Gene3D" id="3.40.710.10">
    <property type="entry name" value="DD-peptidase/beta-lactamase superfamily"/>
    <property type="match status" value="1"/>
</dbReference>
<keyword evidence="1" id="KW-0378">Hydrolase</keyword>
<dbReference type="GO" id="GO:0016787">
    <property type="term" value="F:hydrolase activity"/>
    <property type="evidence" value="ECO:0007669"/>
    <property type="project" value="UniProtKB-KW"/>
</dbReference>
<dbReference type="InterPro" id="IPR012338">
    <property type="entry name" value="Beta-lactam/transpept-like"/>
</dbReference>
<dbReference type="RefSeq" id="WP_137089758.1">
    <property type="nucleotide sequence ID" value="NZ_CP028923.1"/>
</dbReference>
<dbReference type="AlphaFoldDB" id="A0A4D7JZS6"/>
<proteinExistence type="predicted"/>
<evidence type="ECO:0000313" key="3">
    <source>
        <dbReference type="EMBL" id="QCK14164.1"/>
    </source>
</evidence>
<dbReference type="InterPro" id="IPR001466">
    <property type="entry name" value="Beta-lactam-related"/>
</dbReference>
<evidence type="ECO:0000313" key="4">
    <source>
        <dbReference type="Proteomes" id="UP000298616"/>
    </source>
</evidence>
<reference evidence="3 4" key="1">
    <citation type="submission" date="2018-04" db="EMBL/GenBank/DDBJ databases">
        <title>Complete genome uncultured novel isolate.</title>
        <authorList>
            <person name="Merlino G."/>
        </authorList>
    </citation>
    <scope>NUCLEOTIDE SEQUENCE [LARGE SCALE GENOMIC DNA]</scope>
    <source>
        <strain evidence="4">R1DC9</strain>
    </source>
</reference>
<evidence type="ECO:0000259" key="2">
    <source>
        <dbReference type="Pfam" id="PF00144"/>
    </source>
</evidence>
<dbReference type="PANTHER" id="PTHR43283">
    <property type="entry name" value="BETA-LACTAMASE-RELATED"/>
    <property type="match status" value="1"/>
</dbReference>
<name>A0A4D7JZS6_9BACT</name>
<dbReference type="KEGG" id="fpf:DCC35_05100"/>
<accession>A0A4D7JZS6</accession>
<dbReference type="PANTHER" id="PTHR43283:SF11">
    <property type="entry name" value="BETA-LACTAMASE-RELATED DOMAIN-CONTAINING PROTEIN"/>
    <property type="match status" value="1"/>
</dbReference>
<dbReference type="OrthoDB" id="9805821at2"/>
<gene>
    <name evidence="3" type="ORF">DCC35_05100</name>
</gene>
<dbReference type="EMBL" id="CP028923">
    <property type="protein sequence ID" value="QCK14164.1"/>
    <property type="molecule type" value="Genomic_DNA"/>
</dbReference>
<organism evidence="3 4">
    <name type="scientific">Mangrovivirga cuniculi</name>
    <dbReference type="NCBI Taxonomy" id="2715131"/>
    <lineage>
        <taxon>Bacteria</taxon>
        <taxon>Pseudomonadati</taxon>
        <taxon>Bacteroidota</taxon>
        <taxon>Cytophagia</taxon>
        <taxon>Cytophagales</taxon>
        <taxon>Mangrovivirgaceae</taxon>
        <taxon>Mangrovivirga</taxon>
    </lineage>
</organism>
<protein>
    <recommendedName>
        <fullName evidence="2">Beta-lactamase-related domain-containing protein</fullName>
    </recommendedName>
</protein>
<sequence>MHRLVETIINQPIEDFLYQNFYTPMGLGTTKYIASTLLNKEIIAPTAYDGKFRQTQIHGLVHDEGAALMGGVAGHAGLFSTAQELAVILQMNLNGGIYGGNRYLSQSTIQEFTSTHFEDNRRGLGWDKPADDDKYSPTSRYCSLETYGHNGFTGTTVWVDPEFDLVYIFLSNRIYPDASNWTLMRNDIRTRIQDVIYESIFSYEKFKS</sequence>
<evidence type="ECO:0000256" key="1">
    <source>
        <dbReference type="ARBA" id="ARBA00022801"/>
    </source>
</evidence>